<protein>
    <submittedName>
        <fullName evidence="1">Uncharacterized protein</fullName>
    </submittedName>
</protein>
<dbReference type="AlphaFoldDB" id="A0A9P6G1P4"/>
<comment type="caution">
    <text evidence="1">The sequence shown here is derived from an EMBL/GenBank/DDBJ whole genome shotgun (WGS) entry which is preliminary data.</text>
</comment>
<organism evidence="1 2">
    <name type="scientific">Lunasporangiospora selenospora</name>
    <dbReference type="NCBI Taxonomy" id="979761"/>
    <lineage>
        <taxon>Eukaryota</taxon>
        <taxon>Fungi</taxon>
        <taxon>Fungi incertae sedis</taxon>
        <taxon>Mucoromycota</taxon>
        <taxon>Mortierellomycotina</taxon>
        <taxon>Mortierellomycetes</taxon>
        <taxon>Mortierellales</taxon>
        <taxon>Mortierellaceae</taxon>
        <taxon>Lunasporangiospora</taxon>
    </lineage>
</organism>
<gene>
    <name evidence="1" type="ORF">BGW38_000908</name>
</gene>
<dbReference type="EMBL" id="JAABOA010000127">
    <property type="protein sequence ID" value="KAF9585750.1"/>
    <property type="molecule type" value="Genomic_DNA"/>
</dbReference>
<keyword evidence="2" id="KW-1185">Reference proteome</keyword>
<sequence length="225" mass="25159">MAHLPKYTGVTVTLPGGIKTHPYFKATNVADWSLQGFMTATGKDENSFLSAIGNLAKFKPVPRDVRSFARSLHDLYGGIFRDQVVDIAKDDAKSRINRQSFIRKEKLITQRSYKDDLEQNLRAKDQGGASSCCECRKNLLLAGISVYAQIEWTTTGTPEFIPVLTVIPHTYCTHWLNDLGLQSANINSELSEEPTDTVNPEFKEHGTLSSQVHVKRLFDISLSIK</sequence>
<reference evidence="1" key="1">
    <citation type="journal article" date="2020" name="Fungal Divers.">
        <title>Resolving the Mortierellaceae phylogeny through synthesis of multi-gene phylogenetics and phylogenomics.</title>
        <authorList>
            <person name="Vandepol N."/>
            <person name="Liber J."/>
            <person name="Desiro A."/>
            <person name="Na H."/>
            <person name="Kennedy M."/>
            <person name="Barry K."/>
            <person name="Grigoriev I.V."/>
            <person name="Miller A.N."/>
            <person name="O'Donnell K."/>
            <person name="Stajich J.E."/>
            <person name="Bonito G."/>
        </authorList>
    </citation>
    <scope>NUCLEOTIDE SEQUENCE</scope>
    <source>
        <strain evidence="1">KOD1015</strain>
    </source>
</reference>
<evidence type="ECO:0000313" key="2">
    <source>
        <dbReference type="Proteomes" id="UP000780801"/>
    </source>
</evidence>
<name>A0A9P6G1P4_9FUNG</name>
<accession>A0A9P6G1P4</accession>
<evidence type="ECO:0000313" key="1">
    <source>
        <dbReference type="EMBL" id="KAF9585750.1"/>
    </source>
</evidence>
<dbReference type="OrthoDB" id="2425653at2759"/>
<dbReference type="Proteomes" id="UP000780801">
    <property type="component" value="Unassembled WGS sequence"/>
</dbReference>
<proteinExistence type="predicted"/>